<dbReference type="PANTHER" id="PTHR42643">
    <property type="entry name" value="IONOTROPIC RECEPTOR 20A-RELATED"/>
    <property type="match status" value="1"/>
</dbReference>
<comment type="similarity">
    <text evidence="2">Belongs to the glutamate-gated ion channel (TC 1.A.10.1) family.</text>
</comment>
<accession>A0A7R9KC51</accession>
<keyword evidence="7" id="KW-0675">Receptor</keyword>
<evidence type="ECO:0000256" key="7">
    <source>
        <dbReference type="ARBA" id="ARBA00023170"/>
    </source>
</evidence>
<dbReference type="EMBL" id="CAJPIZ010000109">
    <property type="protein sequence ID" value="CAG2100470.1"/>
    <property type="molecule type" value="Genomic_DNA"/>
</dbReference>
<keyword evidence="8" id="KW-0325">Glycoprotein</keyword>
<dbReference type="InterPro" id="IPR031734">
    <property type="entry name" value="MBF2"/>
</dbReference>
<name>A0A7R9KC51_9ACAR</name>
<dbReference type="Pfam" id="PF15868">
    <property type="entry name" value="MBF2"/>
    <property type="match status" value="1"/>
</dbReference>
<evidence type="ECO:0000256" key="4">
    <source>
        <dbReference type="ARBA" id="ARBA00022692"/>
    </source>
</evidence>
<evidence type="ECO:0000256" key="3">
    <source>
        <dbReference type="ARBA" id="ARBA00022475"/>
    </source>
</evidence>
<keyword evidence="3" id="KW-1003">Cell membrane</keyword>
<dbReference type="Pfam" id="PF00060">
    <property type="entry name" value="Lig_chan"/>
    <property type="match status" value="1"/>
</dbReference>
<dbReference type="SUPFAM" id="SSF53850">
    <property type="entry name" value="Periplasmic binding protein-like II"/>
    <property type="match status" value="1"/>
</dbReference>
<keyword evidence="5 10" id="KW-1133">Transmembrane helix</keyword>
<evidence type="ECO:0000313" key="12">
    <source>
        <dbReference type="EMBL" id="CAD7620040.1"/>
    </source>
</evidence>
<dbReference type="GO" id="GO:0050906">
    <property type="term" value="P:detection of stimulus involved in sensory perception"/>
    <property type="evidence" value="ECO:0007669"/>
    <property type="project" value="UniProtKB-ARBA"/>
</dbReference>
<evidence type="ECO:0000256" key="9">
    <source>
        <dbReference type="SAM" id="MobiDB-lite"/>
    </source>
</evidence>
<reference evidence="12" key="1">
    <citation type="submission" date="2020-11" db="EMBL/GenBank/DDBJ databases">
        <authorList>
            <person name="Tran Van P."/>
        </authorList>
    </citation>
    <scope>NUCLEOTIDE SEQUENCE</scope>
</reference>
<feature type="transmembrane region" description="Helical" evidence="10">
    <location>
        <begin position="175"/>
        <end position="197"/>
    </location>
</feature>
<evidence type="ECO:0000256" key="10">
    <source>
        <dbReference type="SAM" id="Phobius"/>
    </source>
</evidence>
<dbReference type="GO" id="GO:0015276">
    <property type="term" value="F:ligand-gated monoatomic ion channel activity"/>
    <property type="evidence" value="ECO:0007669"/>
    <property type="project" value="InterPro"/>
</dbReference>
<dbReference type="AlphaFoldDB" id="A0A7R9KC51"/>
<comment type="subcellular location">
    <subcellularLocation>
        <location evidence="1">Cell membrane</location>
        <topology evidence="1">Multi-pass membrane protein</topology>
    </subcellularLocation>
</comment>
<evidence type="ECO:0000256" key="6">
    <source>
        <dbReference type="ARBA" id="ARBA00023136"/>
    </source>
</evidence>
<organism evidence="12">
    <name type="scientific">Medioppia subpectinata</name>
    <dbReference type="NCBI Taxonomy" id="1979941"/>
    <lineage>
        <taxon>Eukaryota</taxon>
        <taxon>Metazoa</taxon>
        <taxon>Ecdysozoa</taxon>
        <taxon>Arthropoda</taxon>
        <taxon>Chelicerata</taxon>
        <taxon>Arachnida</taxon>
        <taxon>Acari</taxon>
        <taxon>Acariformes</taxon>
        <taxon>Sarcoptiformes</taxon>
        <taxon>Oribatida</taxon>
        <taxon>Brachypylina</taxon>
        <taxon>Oppioidea</taxon>
        <taxon>Oppiidae</taxon>
        <taxon>Medioppia</taxon>
    </lineage>
</organism>
<keyword evidence="13" id="KW-1185">Reference proteome</keyword>
<evidence type="ECO:0000256" key="5">
    <source>
        <dbReference type="ARBA" id="ARBA00022989"/>
    </source>
</evidence>
<feature type="domain" description="Ionotropic glutamate receptor C-terminal" evidence="11">
    <location>
        <begin position="145"/>
        <end position="262"/>
    </location>
</feature>
<dbReference type="OrthoDB" id="6515883at2759"/>
<gene>
    <name evidence="12" type="ORF">OSB1V03_LOCUS536</name>
</gene>
<dbReference type="Gene3D" id="1.10.287.70">
    <property type="match status" value="1"/>
</dbReference>
<dbReference type="EMBL" id="OC854684">
    <property type="protein sequence ID" value="CAD7620040.1"/>
    <property type="molecule type" value="Genomic_DNA"/>
</dbReference>
<evidence type="ECO:0000313" key="13">
    <source>
        <dbReference type="Proteomes" id="UP000759131"/>
    </source>
</evidence>
<feature type="region of interest" description="Disordered" evidence="9">
    <location>
        <begin position="434"/>
        <end position="454"/>
    </location>
</feature>
<keyword evidence="6 10" id="KW-0472">Membrane</keyword>
<dbReference type="GO" id="GO:0005886">
    <property type="term" value="C:plasma membrane"/>
    <property type="evidence" value="ECO:0007669"/>
    <property type="project" value="UniProtKB-SubCell"/>
</dbReference>
<evidence type="ECO:0000256" key="8">
    <source>
        <dbReference type="ARBA" id="ARBA00023180"/>
    </source>
</evidence>
<dbReference type="InterPro" id="IPR052192">
    <property type="entry name" value="Insect_Ionotropic_Sensory_Rcpt"/>
</dbReference>
<dbReference type="InterPro" id="IPR001320">
    <property type="entry name" value="Iontro_rcpt_C"/>
</dbReference>
<sequence>MESRFCYRFTPEKPVSFLADNSTETRGTLNFAAEFWQPFIDVNEHKICGPLLGVVIEISRLLRVDLNYIEDTTDDWMPFALIDPFNSLHGYDRYDSRFSLASRSIFRLLKIFEYKIWLIFWLLYFALTVLCYYVPSTLDVVNHKHKVFIVFIGIIFKQSVQTLKRTDTTAPIMMIWYLTTFIVISAFSGALLSFLVVAKPYNKIDSIADLAKSDIKFIIFDGETSVEYFNDTSEPLFGDFFNRSIVENPENNKQKEWELKVFQQINDGERAIVSDQLFLDFYFATKAQNYTNLYRSVDNQLVLPYFMPVTHHNSPITEFCINLIIEHLLESGIYEMWVKETIFKNIKDRNRYSKFDYLTDKYMCYPLTINHFSVIIEYVEDLFPTDDEVLVDKSSPVATSPHHHNSHNEINHRDVNHHPLPTASGHHNVVTYDESRGREVVPNNSHPEPNGSRRVGKQLAFNCNVEQEMRDLWDVLSKSAYDKGLESSNILRAPRMGDTILFYQQRSVEAKPLIWRSEVIRYPPRAATNLNTAIISGVAIIDSKMTGMGGEATIIDGGIGCTFVEIKLSSNWSKGYSFTIIVIGRYVDTDGGDDNTPHKTSYDELTE</sequence>
<evidence type="ECO:0000259" key="11">
    <source>
        <dbReference type="Pfam" id="PF00060"/>
    </source>
</evidence>
<feature type="transmembrane region" description="Helical" evidence="10">
    <location>
        <begin position="116"/>
        <end position="135"/>
    </location>
</feature>
<proteinExistence type="inferred from homology"/>
<evidence type="ECO:0000256" key="2">
    <source>
        <dbReference type="ARBA" id="ARBA00008685"/>
    </source>
</evidence>
<dbReference type="PANTHER" id="PTHR42643:SF39">
    <property type="entry name" value="IONOTROPIC RECEPTOR 56A-RELATED"/>
    <property type="match status" value="1"/>
</dbReference>
<protein>
    <recommendedName>
        <fullName evidence="11">Ionotropic glutamate receptor C-terminal domain-containing protein</fullName>
    </recommendedName>
</protein>
<keyword evidence="4 10" id="KW-0812">Transmembrane</keyword>
<dbReference type="Proteomes" id="UP000759131">
    <property type="component" value="Unassembled WGS sequence"/>
</dbReference>
<evidence type="ECO:0000256" key="1">
    <source>
        <dbReference type="ARBA" id="ARBA00004651"/>
    </source>
</evidence>